<proteinExistence type="predicted"/>
<feature type="compositionally biased region" description="Pro residues" evidence="1">
    <location>
        <begin position="52"/>
        <end position="78"/>
    </location>
</feature>
<feature type="compositionally biased region" description="Low complexity" evidence="1">
    <location>
        <begin position="91"/>
        <end position="104"/>
    </location>
</feature>
<feature type="region of interest" description="Disordered" evidence="1">
    <location>
        <begin position="31"/>
        <end position="127"/>
    </location>
</feature>
<evidence type="ECO:0000256" key="1">
    <source>
        <dbReference type="SAM" id="MobiDB-lite"/>
    </source>
</evidence>
<dbReference type="AlphaFoldDB" id="A0A8U7NBF0"/>
<protein>
    <submittedName>
        <fullName evidence="2">Uncharacterized protein</fullName>
    </submittedName>
</protein>
<reference evidence="2" key="3">
    <citation type="submission" date="2025-09" db="UniProtKB">
        <authorList>
            <consortium name="Ensembl"/>
        </authorList>
    </citation>
    <scope>IDENTIFICATION</scope>
</reference>
<organism evidence="2 3">
    <name type="scientific">Corvus moneduloides</name>
    <name type="common">New Caledonian crow</name>
    <dbReference type="NCBI Taxonomy" id="1196302"/>
    <lineage>
        <taxon>Eukaryota</taxon>
        <taxon>Metazoa</taxon>
        <taxon>Chordata</taxon>
        <taxon>Craniata</taxon>
        <taxon>Vertebrata</taxon>
        <taxon>Euteleostomi</taxon>
        <taxon>Archelosauria</taxon>
        <taxon>Archosauria</taxon>
        <taxon>Dinosauria</taxon>
        <taxon>Saurischia</taxon>
        <taxon>Theropoda</taxon>
        <taxon>Coelurosauria</taxon>
        <taxon>Aves</taxon>
        <taxon>Neognathae</taxon>
        <taxon>Neoaves</taxon>
        <taxon>Telluraves</taxon>
        <taxon>Australaves</taxon>
        <taxon>Passeriformes</taxon>
        <taxon>Corvoidea</taxon>
        <taxon>Corvidae</taxon>
        <taxon>Corvus</taxon>
    </lineage>
</organism>
<reference evidence="2" key="2">
    <citation type="submission" date="2025-08" db="UniProtKB">
        <authorList>
            <consortium name="Ensembl"/>
        </authorList>
    </citation>
    <scope>IDENTIFICATION</scope>
</reference>
<dbReference type="Ensembl" id="ENSCMUT00000033219.1">
    <property type="protein sequence ID" value="ENSCMUP00000029336.1"/>
    <property type="gene ID" value="ENSCMUG00000017653.1"/>
</dbReference>
<sequence>MAATRGPPRVAPRALLTCGRRAAACCTCSVTARSAGPSPSPAAMPALHIPARPRPLPPHTRPAPAPPPIRSLRRPPPANGRGGGAILGRSPAPWRPRGTARPGRGSPGAPPGLPRGSAFWPQIQITA</sequence>
<accession>A0A8U7NBF0</accession>
<dbReference type="Proteomes" id="UP000694553">
    <property type="component" value="Unassembled WGS sequence"/>
</dbReference>
<keyword evidence="3" id="KW-1185">Reference proteome</keyword>
<name>A0A8U7NBF0_CORMO</name>
<feature type="compositionally biased region" description="Low complexity" evidence="1">
    <location>
        <begin position="34"/>
        <end position="50"/>
    </location>
</feature>
<evidence type="ECO:0000313" key="3">
    <source>
        <dbReference type="Proteomes" id="UP000694553"/>
    </source>
</evidence>
<reference evidence="3" key="1">
    <citation type="submission" date="2019-10" db="EMBL/GenBank/DDBJ databases">
        <title>Corvus moneduloides (New Caledonian crow) genome, bCorMon1, primary haplotype.</title>
        <authorList>
            <person name="Rutz C."/>
            <person name="Fungtammasan C."/>
            <person name="Mountcastle J."/>
            <person name="Formenti G."/>
            <person name="Chow W."/>
            <person name="Howe K."/>
            <person name="Steele M.P."/>
            <person name="Fernandes J."/>
            <person name="Gilbert M.T.P."/>
            <person name="Fedrigo O."/>
            <person name="Jarvis E.D."/>
            <person name="Gemmell N."/>
        </authorList>
    </citation>
    <scope>NUCLEOTIDE SEQUENCE [LARGE SCALE GENOMIC DNA]</scope>
</reference>
<evidence type="ECO:0000313" key="2">
    <source>
        <dbReference type="Ensembl" id="ENSCMUP00000029336.1"/>
    </source>
</evidence>